<keyword evidence="1 2" id="KW-0732">Signal</keyword>
<proteinExistence type="predicted"/>
<evidence type="ECO:0000256" key="2">
    <source>
        <dbReference type="SAM" id="SignalP"/>
    </source>
</evidence>
<protein>
    <recommendedName>
        <fullName evidence="5">Ig-like domain (Group 2)</fullName>
    </recommendedName>
</protein>
<evidence type="ECO:0000313" key="4">
    <source>
        <dbReference type="Proteomes" id="UP000184038"/>
    </source>
</evidence>
<dbReference type="Proteomes" id="UP000184038">
    <property type="component" value="Unassembled WGS sequence"/>
</dbReference>
<dbReference type="SUPFAM" id="SSF49373">
    <property type="entry name" value="Invasin/intimin cell-adhesion fragments"/>
    <property type="match status" value="2"/>
</dbReference>
<feature type="chain" id="PRO_5039295282" description="Ig-like domain (Group 2)" evidence="2">
    <location>
        <begin position="23"/>
        <end position="826"/>
    </location>
</feature>
<dbReference type="Gene3D" id="2.60.40.1220">
    <property type="match status" value="1"/>
</dbReference>
<evidence type="ECO:0000313" key="3">
    <source>
        <dbReference type="EMBL" id="SHM75655.1"/>
    </source>
</evidence>
<dbReference type="OrthoDB" id="2018824at2"/>
<dbReference type="STRING" id="1120996.SAMN02746066_03174"/>
<dbReference type="InterPro" id="IPR014755">
    <property type="entry name" value="Cu-Rt/internalin_Ig-like"/>
</dbReference>
<organism evidence="3 4">
    <name type="scientific">Anaerosporobacter mobilis DSM 15930</name>
    <dbReference type="NCBI Taxonomy" id="1120996"/>
    <lineage>
        <taxon>Bacteria</taxon>
        <taxon>Bacillati</taxon>
        <taxon>Bacillota</taxon>
        <taxon>Clostridia</taxon>
        <taxon>Lachnospirales</taxon>
        <taxon>Lachnospiraceae</taxon>
        <taxon>Anaerosporobacter</taxon>
    </lineage>
</organism>
<keyword evidence="4" id="KW-1185">Reference proteome</keyword>
<reference evidence="3 4" key="1">
    <citation type="submission" date="2016-11" db="EMBL/GenBank/DDBJ databases">
        <authorList>
            <person name="Jaros S."/>
            <person name="Januszkiewicz K."/>
            <person name="Wedrychowicz H."/>
        </authorList>
    </citation>
    <scope>NUCLEOTIDE SEQUENCE [LARGE SCALE GENOMIC DNA]</scope>
    <source>
        <strain evidence="3 4">DSM 15930</strain>
    </source>
</reference>
<evidence type="ECO:0000256" key="1">
    <source>
        <dbReference type="ARBA" id="ARBA00022729"/>
    </source>
</evidence>
<dbReference type="Gene3D" id="2.60.40.1080">
    <property type="match status" value="2"/>
</dbReference>
<dbReference type="RefSeq" id="WP_073289381.1">
    <property type="nucleotide sequence ID" value="NZ_FRCP01000016.1"/>
</dbReference>
<accession>A0A1M7LCC1</accession>
<gene>
    <name evidence="3" type="ORF">SAMN02746066_03174</name>
</gene>
<feature type="signal peptide" evidence="2">
    <location>
        <begin position="1"/>
        <end position="22"/>
    </location>
</feature>
<dbReference type="InterPro" id="IPR008964">
    <property type="entry name" value="Invasin/intimin_cell_adhesion"/>
</dbReference>
<name>A0A1M7LCC1_9FIRM</name>
<dbReference type="AlphaFoldDB" id="A0A1M7LCC1"/>
<evidence type="ECO:0008006" key="5">
    <source>
        <dbReference type="Google" id="ProtNLM"/>
    </source>
</evidence>
<sequence>MKKNFVKKTLASTLALAMVATAMPAAFTTASAAKAPALNKTSKTLYINDNEIGSSFDFNISNKVAKSTYKWTTSNKAVATVNSKGLTKAATKTGKATISCKITLPTKKTKTLKATVTVKENATKVWVKNAPEKEIGIGEKAYDFNSAFSTASGAKATDYRTWEIDAESNTAGATIDAKSGVVTTTKAGEFKVRVRAYQNKAKLAANDTVDSEWLTVKVVSSVVSAVQTTATKLAVTFDDNMKDKVKASDFVIENTTSHVKPAIKDLSFSEDGKVVVLETYQSFEDGKTYSVTYNGTAYDFTTSIGDVATLEITTTTAVIDTDQEIKFVLKNANGVDITDLKKGNVTIEEVENNKGFYDSSSNKVRLWEKGAVAKFKATYHTYDYNTDGTEKGSVTVEFSVVGVEASTVTFGTMKYTITDKTGAPNWDKVTDTTTKLAIGDGAKYIHVYAKGSDDSTLSGVKFESGNSNVLLVGDDGLLTGVKEGVAHVVVKKDDKIIGTCAVTVLAARKATTVSLDVNSITVSNSDKLAAEKVAITLKDQHGDKMADAAYGDLTVESVKSSNPPMVSIDGKNVVINSADVADGTYQYKIKIDNSKLTVITVVVKKYDPNKAISSYKLQLSAQTVDTVVTVDSKDDQKVDISLSAYNTDGVKADMATFKVEVTKPDGKVDTAFTADGATSYSYTVRSFDTTGTAKKVATGTYKVTASVYNSKTQKYEVKGYQYFKVEDTQVAPTVKLDKQNSDITTGTDVVTIINAAFVIKDSNGKQYGKDADTSIVGVKVDELKASDYYVVNGKTVHIKKVIVTEEIATGVYVDHVVTVGQSVYTK</sequence>
<dbReference type="EMBL" id="FRCP01000016">
    <property type="protein sequence ID" value="SHM75655.1"/>
    <property type="molecule type" value="Genomic_DNA"/>
</dbReference>